<reference evidence="6" key="1">
    <citation type="journal article" date="2019" name="Int. J. Syst. Evol. Microbiol.">
        <title>The Global Catalogue of Microorganisms (GCM) 10K type strain sequencing project: providing services to taxonomists for standard genome sequencing and annotation.</title>
        <authorList>
            <consortium name="The Broad Institute Genomics Platform"/>
            <consortium name="The Broad Institute Genome Sequencing Center for Infectious Disease"/>
            <person name="Wu L."/>
            <person name="Ma J."/>
        </authorList>
    </citation>
    <scope>NUCLEOTIDE SEQUENCE [LARGE SCALE GENOMIC DNA]</scope>
    <source>
        <strain evidence="6">NBRC 108565</strain>
    </source>
</reference>
<protein>
    <recommendedName>
        <fullName evidence="4">Fibronectin type-III domain-containing protein</fullName>
    </recommendedName>
</protein>
<dbReference type="InterPro" id="IPR036116">
    <property type="entry name" value="FN3_sf"/>
</dbReference>
<feature type="domain" description="Fibronectin type-III" evidence="4">
    <location>
        <begin position="1"/>
        <end position="82"/>
    </location>
</feature>
<dbReference type="InterPro" id="IPR003961">
    <property type="entry name" value="FN3_dom"/>
</dbReference>
<keyword evidence="1" id="KW-0326">Glycosidase</keyword>
<feature type="region of interest" description="Disordered" evidence="3">
    <location>
        <begin position="388"/>
        <end position="417"/>
    </location>
</feature>
<proteinExistence type="predicted"/>
<feature type="compositionally biased region" description="Basic residues" evidence="3">
    <location>
        <begin position="408"/>
        <end position="417"/>
    </location>
</feature>
<dbReference type="Pfam" id="PF25849">
    <property type="entry name" value="PelX_N"/>
    <property type="match status" value="1"/>
</dbReference>
<dbReference type="PROSITE" id="PS50853">
    <property type="entry name" value="FN3"/>
    <property type="match status" value="1"/>
</dbReference>
<dbReference type="Pfam" id="PF00041">
    <property type="entry name" value="fn3"/>
    <property type="match status" value="1"/>
</dbReference>
<dbReference type="CDD" id="cd00063">
    <property type="entry name" value="FN3"/>
    <property type="match status" value="1"/>
</dbReference>
<evidence type="ECO:0000259" key="4">
    <source>
        <dbReference type="PROSITE" id="PS50853"/>
    </source>
</evidence>
<organism evidence="5 6">
    <name type="scientific">Paraoerskovia sediminicola</name>
    <dbReference type="NCBI Taxonomy" id="1138587"/>
    <lineage>
        <taxon>Bacteria</taxon>
        <taxon>Bacillati</taxon>
        <taxon>Actinomycetota</taxon>
        <taxon>Actinomycetes</taxon>
        <taxon>Micrococcales</taxon>
        <taxon>Cellulomonadaceae</taxon>
        <taxon>Paraoerskovia</taxon>
    </lineage>
</organism>
<feature type="compositionally biased region" description="Low complexity" evidence="3">
    <location>
        <begin position="393"/>
        <end position="407"/>
    </location>
</feature>
<dbReference type="InterPro" id="IPR058953">
    <property type="entry name" value="PelX-like_N"/>
</dbReference>
<evidence type="ECO:0000256" key="3">
    <source>
        <dbReference type="SAM" id="MobiDB-lite"/>
    </source>
</evidence>
<dbReference type="RefSeq" id="WP_286216965.1">
    <property type="nucleotide sequence ID" value="NZ_AP027729.1"/>
</dbReference>
<dbReference type="Gene3D" id="2.60.40.10">
    <property type="entry name" value="Immunoglobulins"/>
    <property type="match status" value="1"/>
</dbReference>
<dbReference type="InterPro" id="IPR013783">
    <property type="entry name" value="Ig-like_fold"/>
</dbReference>
<keyword evidence="2" id="KW-0119">Carbohydrate metabolism</keyword>
<evidence type="ECO:0000256" key="2">
    <source>
        <dbReference type="ARBA" id="ARBA00023326"/>
    </source>
</evidence>
<evidence type="ECO:0000256" key="1">
    <source>
        <dbReference type="ARBA" id="ARBA00023295"/>
    </source>
</evidence>
<keyword evidence="6" id="KW-1185">Reference proteome</keyword>
<evidence type="ECO:0000313" key="5">
    <source>
        <dbReference type="EMBL" id="BDZ42490.1"/>
    </source>
</evidence>
<dbReference type="EMBL" id="AP027729">
    <property type="protein sequence ID" value="BDZ42490.1"/>
    <property type="molecule type" value="Genomic_DNA"/>
</dbReference>
<sequence>MSDGAATVTLDWSATTEAESYSVETSPDGVDWATAVDGVVGTTADITGLTPGATYQVRVVAHRGTDSATGPSFEVAVATEVERWATTEVGSNANSGGAVTANDDGTVTFDAKASSTKLATSEDGFQYFYTEIDPETENFTLSATFRVDDASTKDNQSGFGILAVDSMVPGSGGDRYFNSAGALVARYGEGTDTIVNGMPGARFVRGYTGATNDATAGSRDESDSQAFDPDYRPEAGLLPKFDTGDVYDFTLRKSNTGFHAVWTRDGVDTEVIDYDPDMLLVQDSERYFVGMVAARKIVVTVTDWDFATIAPEDDEEALEPPTTYVPAELKVDVTSTTPERTIEIPLVSTMHGTGQILDAAGDIVVDGVDLAPGERALVPVALEPGRTASRPVCCRTPNSRSSTSTRPSSRRTRSTCR</sequence>
<dbReference type="SUPFAM" id="SSF49265">
    <property type="entry name" value="Fibronectin type III"/>
    <property type="match status" value="1"/>
</dbReference>
<dbReference type="Proteomes" id="UP001321475">
    <property type="component" value="Chromosome"/>
</dbReference>
<name>A0ABM8G311_9CELL</name>
<evidence type="ECO:0000313" key="6">
    <source>
        <dbReference type="Proteomes" id="UP001321475"/>
    </source>
</evidence>
<accession>A0ABM8G311</accession>
<keyword evidence="1" id="KW-0378">Hydrolase</keyword>
<keyword evidence="2" id="KW-0624">Polysaccharide degradation</keyword>
<gene>
    <name evidence="5" type="ORF">GCM10025865_17890</name>
</gene>